<feature type="region of interest" description="Disordered" evidence="1">
    <location>
        <begin position="1"/>
        <end position="29"/>
    </location>
</feature>
<protein>
    <recommendedName>
        <fullName evidence="2">Anti-sigma factor NepR domain-containing protein</fullName>
    </recommendedName>
</protein>
<feature type="domain" description="Anti-sigma factor NepR" evidence="2">
    <location>
        <begin position="33"/>
        <end position="64"/>
    </location>
</feature>
<proteinExistence type="predicted"/>
<name>A0A062UAT4_9PROT</name>
<evidence type="ECO:0000313" key="3">
    <source>
        <dbReference type="EMBL" id="KCZ55427.1"/>
    </source>
</evidence>
<accession>A0A062UAT4</accession>
<comment type="caution">
    <text evidence="3">The sequence shown here is derived from an EMBL/GenBank/DDBJ whole genome shotgun (WGS) entry which is preliminary data.</text>
</comment>
<organism evidence="3 4">
    <name type="scientific">Hyphomonas beringensis</name>
    <dbReference type="NCBI Taxonomy" id="1280946"/>
    <lineage>
        <taxon>Bacteria</taxon>
        <taxon>Pseudomonadati</taxon>
        <taxon>Pseudomonadota</taxon>
        <taxon>Alphaproteobacteria</taxon>
        <taxon>Hyphomonadales</taxon>
        <taxon>Hyphomonadaceae</taxon>
        <taxon>Hyphomonas</taxon>
    </lineage>
</organism>
<sequence length="70" mass="8181">MGVHMKKYKLKAPWPTSASSEPNRSSDSRYDYLGRALKKVYDKTLEEPVPDRLVELMQQLKKAEDLKKKK</sequence>
<dbReference type="InterPro" id="IPR041649">
    <property type="entry name" value="NepR"/>
</dbReference>
<dbReference type="Pfam" id="PF18557">
    <property type="entry name" value="NepR"/>
    <property type="match status" value="1"/>
</dbReference>
<gene>
    <name evidence="3" type="ORF">HY29_11935</name>
</gene>
<dbReference type="Proteomes" id="UP000027037">
    <property type="component" value="Unassembled WGS sequence"/>
</dbReference>
<keyword evidence="4" id="KW-1185">Reference proteome</keyword>
<reference evidence="3 4" key="1">
    <citation type="journal article" date="2014" name="Antonie Van Leeuwenhoek">
        <title>Hyphomonas beringensis sp. nov. and Hyphomonas chukchiensis sp. nov., isolated from surface seawater of the Bering Sea and Chukchi Sea.</title>
        <authorList>
            <person name="Li C."/>
            <person name="Lai Q."/>
            <person name="Li G."/>
            <person name="Dong C."/>
            <person name="Wang J."/>
            <person name="Liao Y."/>
            <person name="Shao Z."/>
        </authorList>
    </citation>
    <scope>NUCLEOTIDE SEQUENCE [LARGE SCALE GENOMIC DNA]</scope>
    <source>
        <strain evidence="3 4">25B14_1</strain>
    </source>
</reference>
<evidence type="ECO:0000259" key="2">
    <source>
        <dbReference type="Pfam" id="PF18557"/>
    </source>
</evidence>
<feature type="compositionally biased region" description="Basic residues" evidence="1">
    <location>
        <begin position="1"/>
        <end position="10"/>
    </location>
</feature>
<dbReference type="AlphaFoldDB" id="A0A062UAT4"/>
<dbReference type="PATRIC" id="fig|1280946.3.peg.1178"/>
<evidence type="ECO:0000256" key="1">
    <source>
        <dbReference type="SAM" id="MobiDB-lite"/>
    </source>
</evidence>
<dbReference type="EMBL" id="AWFF01000030">
    <property type="protein sequence ID" value="KCZ55427.1"/>
    <property type="molecule type" value="Genomic_DNA"/>
</dbReference>
<evidence type="ECO:0000313" key="4">
    <source>
        <dbReference type="Proteomes" id="UP000027037"/>
    </source>
</evidence>